<sequence>MPEKDAHNTTGDEEGQPRATHYLPLHARIKERSLTVGNKCRVGRVTSDSFVPTPVEPEFQTHVEYTQHSVAELLTEASLPPGVLNLR</sequence>
<evidence type="ECO:0000313" key="1">
    <source>
        <dbReference type="EMBL" id="KAK3802259.1"/>
    </source>
</evidence>
<reference evidence="1" key="1">
    <citation type="journal article" date="2023" name="G3 (Bethesda)">
        <title>A reference genome for the long-term kleptoplast-retaining sea slug Elysia crispata morphotype clarki.</title>
        <authorList>
            <person name="Eastman K.E."/>
            <person name="Pendleton A.L."/>
            <person name="Shaikh M.A."/>
            <person name="Suttiyut T."/>
            <person name="Ogas R."/>
            <person name="Tomko P."/>
            <person name="Gavelis G."/>
            <person name="Widhalm J.R."/>
            <person name="Wisecaver J.H."/>
        </authorList>
    </citation>
    <scope>NUCLEOTIDE SEQUENCE</scope>
    <source>
        <strain evidence="1">ECLA1</strain>
    </source>
</reference>
<comment type="caution">
    <text evidence="1">The sequence shown here is derived from an EMBL/GenBank/DDBJ whole genome shotgun (WGS) entry which is preliminary data.</text>
</comment>
<dbReference type="Proteomes" id="UP001283361">
    <property type="component" value="Unassembled WGS sequence"/>
</dbReference>
<gene>
    <name evidence="1" type="ORF">RRG08_004546</name>
</gene>
<dbReference type="EMBL" id="JAWDGP010000260">
    <property type="protein sequence ID" value="KAK3802259.1"/>
    <property type="molecule type" value="Genomic_DNA"/>
</dbReference>
<accession>A0AAE1EC77</accession>
<evidence type="ECO:0000313" key="2">
    <source>
        <dbReference type="Proteomes" id="UP001283361"/>
    </source>
</evidence>
<organism evidence="1 2">
    <name type="scientific">Elysia crispata</name>
    <name type="common">lettuce slug</name>
    <dbReference type="NCBI Taxonomy" id="231223"/>
    <lineage>
        <taxon>Eukaryota</taxon>
        <taxon>Metazoa</taxon>
        <taxon>Spiralia</taxon>
        <taxon>Lophotrochozoa</taxon>
        <taxon>Mollusca</taxon>
        <taxon>Gastropoda</taxon>
        <taxon>Heterobranchia</taxon>
        <taxon>Euthyneura</taxon>
        <taxon>Panpulmonata</taxon>
        <taxon>Sacoglossa</taxon>
        <taxon>Placobranchoidea</taxon>
        <taxon>Plakobranchidae</taxon>
        <taxon>Elysia</taxon>
    </lineage>
</organism>
<keyword evidence="2" id="KW-1185">Reference proteome</keyword>
<name>A0AAE1EC77_9GAST</name>
<dbReference type="AlphaFoldDB" id="A0AAE1EC77"/>
<proteinExistence type="predicted"/>
<protein>
    <submittedName>
        <fullName evidence="1">Uncharacterized protein</fullName>
    </submittedName>
</protein>